<comment type="catalytic activity">
    <reaction evidence="1 9">
        <text>Endohydrolysis of (1-&gt;4)-beta-D-xylosidic linkages in xylans.</text>
        <dbReference type="EC" id="3.2.1.8"/>
    </reaction>
</comment>
<keyword evidence="4" id="KW-0732">Signal</keyword>
<dbReference type="EC" id="3.2.1.8" evidence="9"/>
<evidence type="ECO:0000313" key="11">
    <source>
        <dbReference type="EMBL" id="RIH91277.1"/>
    </source>
</evidence>
<reference evidence="11 12" key="1">
    <citation type="submission" date="2018-08" db="EMBL/GenBank/DDBJ databases">
        <title>Meiothermus granaticius genome AF-68 sequencing project.</title>
        <authorList>
            <person name="Da Costa M.S."/>
            <person name="Albuquerque L."/>
            <person name="Raposo P."/>
            <person name="Froufe H.J.C."/>
            <person name="Barroso C.S."/>
            <person name="Egas C."/>
        </authorList>
    </citation>
    <scope>NUCLEOTIDE SEQUENCE [LARGE SCALE GENOMIC DNA]</scope>
    <source>
        <strain evidence="11 12">AF-68</strain>
    </source>
</reference>
<accession>A0A399F3F8</accession>
<evidence type="ECO:0000256" key="9">
    <source>
        <dbReference type="RuleBase" id="RU361174"/>
    </source>
</evidence>
<keyword evidence="12" id="KW-1185">Reference proteome</keyword>
<keyword evidence="6 9" id="KW-0119">Carbohydrate metabolism</keyword>
<protein>
    <recommendedName>
        <fullName evidence="9">Beta-xylanase</fullName>
        <ecNumber evidence="9">3.2.1.8</ecNumber>
    </recommendedName>
</protein>
<keyword evidence="3 11" id="KW-0858">Xylan degradation</keyword>
<evidence type="ECO:0000256" key="7">
    <source>
        <dbReference type="ARBA" id="ARBA00023295"/>
    </source>
</evidence>
<dbReference type="PANTHER" id="PTHR31490:SF88">
    <property type="entry name" value="BETA-XYLANASE"/>
    <property type="match status" value="1"/>
</dbReference>
<evidence type="ECO:0000313" key="12">
    <source>
        <dbReference type="Proteomes" id="UP000266178"/>
    </source>
</evidence>
<dbReference type="InterPro" id="IPR044846">
    <property type="entry name" value="GH10"/>
</dbReference>
<evidence type="ECO:0000256" key="4">
    <source>
        <dbReference type="ARBA" id="ARBA00022729"/>
    </source>
</evidence>
<dbReference type="GO" id="GO:0031176">
    <property type="term" value="F:endo-1,4-beta-xylanase activity"/>
    <property type="evidence" value="ECO:0007669"/>
    <property type="project" value="UniProtKB-EC"/>
</dbReference>
<dbReference type="SUPFAM" id="SSF51445">
    <property type="entry name" value="(Trans)glycosidases"/>
    <property type="match status" value="1"/>
</dbReference>
<comment type="caution">
    <text evidence="11">The sequence shown here is derived from an EMBL/GenBank/DDBJ whole genome shotgun (WGS) entry which is preliminary data.</text>
</comment>
<dbReference type="AlphaFoldDB" id="A0A399F3F8"/>
<dbReference type="Gene3D" id="3.20.20.80">
    <property type="entry name" value="Glycosidases"/>
    <property type="match status" value="1"/>
</dbReference>
<gene>
    <name evidence="11" type="primary">xynZ</name>
    <name evidence="11" type="ORF">Mgrana_02814</name>
</gene>
<proteinExistence type="inferred from homology"/>
<evidence type="ECO:0000256" key="6">
    <source>
        <dbReference type="ARBA" id="ARBA00023277"/>
    </source>
</evidence>
<organism evidence="11 12">
    <name type="scientific">Meiothermus granaticius NBRC 107808</name>
    <dbReference type="NCBI Taxonomy" id="1227551"/>
    <lineage>
        <taxon>Bacteria</taxon>
        <taxon>Thermotogati</taxon>
        <taxon>Deinococcota</taxon>
        <taxon>Deinococci</taxon>
        <taxon>Thermales</taxon>
        <taxon>Thermaceae</taxon>
        <taxon>Meiothermus</taxon>
    </lineage>
</organism>
<evidence type="ECO:0000256" key="2">
    <source>
        <dbReference type="ARBA" id="ARBA00007495"/>
    </source>
</evidence>
<keyword evidence="8 9" id="KW-0624">Polysaccharide degradation</keyword>
<dbReference type="GO" id="GO:0045493">
    <property type="term" value="P:xylan catabolic process"/>
    <property type="evidence" value="ECO:0007669"/>
    <property type="project" value="UniProtKB-KW"/>
</dbReference>
<evidence type="ECO:0000259" key="10">
    <source>
        <dbReference type="PROSITE" id="PS51760"/>
    </source>
</evidence>
<comment type="similarity">
    <text evidence="2 9">Belongs to the glycosyl hydrolase 10 (cellulase F) family.</text>
</comment>
<dbReference type="RefSeq" id="WP_119358259.1">
    <property type="nucleotide sequence ID" value="NZ_BJXM01000004.1"/>
</dbReference>
<dbReference type="PANTHER" id="PTHR31490">
    <property type="entry name" value="GLYCOSYL HYDROLASE"/>
    <property type="match status" value="1"/>
</dbReference>
<name>A0A399F3F8_9DEIN</name>
<dbReference type="OrthoDB" id="9809277at2"/>
<dbReference type="SMART" id="SM00633">
    <property type="entry name" value="Glyco_10"/>
    <property type="match status" value="1"/>
</dbReference>
<sequence>MSFRLWSLLLLGLSLLTLAQSGPPLRTLAEKHGLQVGAAVEPNLLLQDPEYAQVLAREFNLVVAENVMKWGALQTTRGQFNFAPADLLVEFAQKNHMAVRGHTLVWHQQLPRWVYGDFTPAEMEAILREHIQTVVGHFRGKIAYWDVANEVIGDDAELRPTPFEVLPDYLEKAFRYAHAADPGAKLFYNDYGAEGLGPKSDAIYALLKSLKDKGVPLDGVGFQAHLDLNFSPTAARMAENLERFAKLGLEIHITEMDVRLSGPGSKAERLQKQAQIYQEVLQVCLRQPRCKVFTLWGVSDAYSWRAASEPLIFDADYQPKPAYFALQRTLQQP</sequence>
<evidence type="ECO:0000256" key="3">
    <source>
        <dbReference type="ARBA" id="ARBA00022651"/>
    </source>
</evidence>
<dbReference type="InterPro" id="IPR017853">
    <property type="entry name" value="GH"/>
</dbReference>
<dbReference type="InterPro" id="IPR001000">
    <property type="entry name" value="GH10_dom"/>
</dbReference>
<evidence type="ECO:0000256" key="8">
    <source>
        <dbReference type="ARBA" id="ARBA00023326"/>
    </source>
</evidence>
<feature type="domain" description="GH10" evidence="10">
    <location>
        <begin position="19"/>
        <end position="329"/>
    </location>
</feature>
<keyword evidence="7 9" id="KW-0326">Glycosidase</keyword>
<evidence type="ECO:0000256" key="1">
    <source>
        <dbReference type="ARBA" id="ARBA00000681"/>
    </source>
</evidence>
<dbReference type="PRINTS" id="PR00134">
    <property type="entry name" value="GLHYDRLASE10"/>
</dbReference>
<dbReference type="Pfam" id="PF00331">
    <property type="entry name" value="Glyco_hydro_10"/>
    <property type="match status" value="1"/>
</dbReference>
<dbReference type="PROSITE" id="PS51760">
    <property type="entry name" value="GH10_2"/>
    <property type="match status" value="1"/>
</dbReference>
<evidence type="ECO:0000256" key="5">
    <source>
        <dbReference type="ARBA" id="ARBA00022801"/>
    </source>
</evidence>
<dbReference type="Proteomes" id="UP000266178">
    <property type="component" value="Unassembled WGS sequence"/>
</dbReference>
<dbReference type="EMBL" id="QWLB01000049">
    <property type="protein sequence ID" value="RIH91277.1"/>
    <property type="molecule type" value="Genomic_DNA"/>
</dbReference>
<keyword evidence="5 9" id="KW-0378">Hydrolase</keyword>